<dbReference type="Gene3D" id="3.40.50.720">
    <property type="entry name" value="NAD(P)-binding Rossmann-like Domain"/>
    <property type="match status" value="1"/>
</dbReference>
<dbReference type="SMART" id="SM00829">
    <property type="entry name" value="PKS_ER"/>
    <property type="match status" value="1"/>
</dbReference>
<dbReference type="Pfam" id="PF08240">
    <property type="entry name" value="ADH_N"/>
    <property type="match status" value="1"/>
</dbReference>
<dbReference type="Proteomes" id="UP000245753">
    <property type="component" value="Unassembled WGS sequence"/>
</dbReference>
<evidence type="ECO:0000256" key="2">
    <source>
        <dbReference type="ARBA" id="ARBA00023002"/>
    </source>
</evidence>
<dbReference type="InterPro" id="IPR020843">
    <property type="entry name" value="ER"/>
</dbReference>
<evidence type="ECO:0000256" key="1">
    <source>
        <dbReference type="ARBA" id="ARBA00022857"/>
    </source>
</evidence>
<proteinExistence type="predicted"/>
<dbReference type="AlphaFoldDB" id="A0A2U2MSS3"/>
<keyword evidence="1" id="KW-0521">NADP</keyword>
<dbReference type="SUPFAM" id="SSF51735">
    <property type="entry name" value="NAD(P)-binding Rossmann-fold domains"/>
    <property type="match status" value="1"/>
</dbReference>
<dbReference type="PANTHER" id="PTHR48106">
    <property type="entry name" value="QUINONE OXIDOREDUCTASE PIG3-RELATED"/>
    <property type="match status" value="1"/>
</dbReference>
<dbReference type="EMBL" id="QFFN01000010">
    <property type="protein sequence ID" value="PWG59895.1"/>
    <property type="molecule type" value="Genomic_DNA"/>
</dbReference>
<reference evidence="5 6" key="1">
    <citation type="journal article" date="2018" name="Int. J. Syst. Evol. Microbiol.">
        <title>Bifidobacterium catulorum sp. nov., a novel taxon from the faeces of the baby common marmoset (Callithrix jacchus).</title>
        <authorList>
            <person name="Modesto M."/>
            <person name="Michelini S."/>
            <person name="Oki K."/>
            <person name="Biavati B."/>
            <person name="Watanabe K."/>
            <person name="Mattarelli P."/>
        </authorList>
    </citation>
    <scope>NUCLEOTIDE SEQUENCE [LARGE SCALE GENOMIC DNA]</scope>
    <source>
        <strain evidence="5 6">MRM 8.19</strain>
    </source>
</reference>
<dbReference type="SUPFAM" id="SSF50129">
    <property type="entry name" value="GroES-like"/>
    <property type="match status" value="1"/>
</dbReference>
<dbReference type="OrthoDB" id="9792162at2"/>
<dbReference type="InterPro" id="IPR011032">
    <property type="entry name" value="GroES-like_sf"/>
</dbReference>
<name>A0A2U2MSS3_9BIFI</name>
<dbReference type="CDD" id="cd08243">
    <property type="entry name" value="quinone_oxidoreductase_like_1"/>
    <property type="match status" value="1"/>
</dbReference>
<dbReference type="GO" id="GO:0070402">
    <property type="term" value="F:NADPH binding"/>
    <property type="evidence" value="ECO:0007669"/>
    <property type="project" value="TreeGrafter"/>
</dbReference>
<dbReference type="Gene3D" id="3.90.180.10">
    <property type="entry name" value="Medium-chain alcohol dehydrogenases, catalytic domain"/>
    <property type="match status" value="1"/>
</dbReference>
<evidence type="ECO:0000259" key="4">
    <source>
        <dbReference type="SMART" id="SM00829"/>
    </source>
</evidence>
<dbReference type="InterPro" id="IPR013154">
    <property type="entry name" value="ADH-like_N"/>
</dbReference>
<evidence type="ECO:0000313" key="6">
    <source>
        <dbReference type="Proteomes" id="UP000245753"/>
    </source>
</evidence>
<dbReference type="GO" id="GO:0016651">
    <property type="term" value="F:oxidoreductase activity, acting on NAD(P)H"/>
    <property type="evidence" value="ECO:0007669"/>
    <property type="project" value="TreeGrafter"/>
</dbReference>
<dbReference type="InterPro" id="IPR036291">
    <property type="entry name" value="NAD(P)-bd_dom_sf"/>
</dbReference>
<gene>
    <name evidence="5" type="ORF">DF200_05010</name>
</gene>
<keyword evidence="2" id="KW-0560">Oxidoreductase</keyword>
<evidence type="ECO:0000256" key="3">
    <source>
        <dbReference type="SAM" id="MobiDB-lite"/>
    </source>
</evidence>
<evidence type="ECO:0000313" key="5">
    <source>
        <dbReference type="EMBL" id="PWG59895.1"/>
    </source>
</evidence>
<dbReference type="Pfam" id="PF13602">
    <property type="entry name" value="ADH_zinc_N_2"/>
    <property type="match status" value="1"/>
</dbReference>
<protein>
    <submittedName>
        <fullName evidence="5">NADPH:quinone reductase</fullName>
    </submittedName>
</protein>
<feature type="domain" description="Enoyl reductase (ER)" evidence="4">
    <location>
        <begin position="12"/>
        <end position="316"/>
    </location>
</feature>
<accession>A0A2U2MSS3</accession>
<keyword evidence="6" id="KW-1185">Reference proteome</keyword>
<organism evidence="5 6">
    <name type="scientific">Bifidobacterium catulorum</name>
    <dbReference type="NCBI Taxonomy" id="1630173"/>
    <lineage>
        <taxon>Bacteria</taxon>
        <taxon>Bacillati</taxon>
        <taxon>Actinomycetota</taxon>
        <taxon>Actinomycetes</taxon>
        <taxon>Bifidobacteriales</taxon>
        <taxon>Bifidobacteriaceae</taxon>
        <taxon>Bifidobacterium</taxon>
    </lineage>
</organism>
<comment type="caution">
    <text evidence="5">The sequence shown here is derived from an EMBL/GenBank/DDBJ whole genome shotgun (WGS) entry which is preliminary data.</text>
</comment>
<dbReference type="PANTHER" id="PTHR48106:SF18">
    <property type="entry name" value="QUINONE OXIDOREDUCTASE PIG3"/>
    <property type="match status" value="1"/>
</dbReference>
<feature type="region of interest" description="Disordered" evidence="3">
    <location>
        <begin position="322"/>
        <end position="348"/>
    </location>
</feature>
<sequence length="348" mass="37047">MAAVVMERPCTARELAIRRVAIPEPKPGWTRIKVMAFGINRSELYTRQGLSGDAVTLPRILGIEATGIVDLDPSGAFPQGQQVMTMMGGMGRTFDGGYAQYTCVPNDQIIPFRSTLPWERLGAVPEMLQTAYGSLTVGAGVRPGETLLIRGGTSSVGMAAAVLAKRMGLTVIATTRDPGKTETLKRIGVDVVAIDDGRLAGHLHDIDRAIELVGAPTLHDTVRCMRRGGVVCFSGMLSGQWTIHDFYPIDFLPTGVRLTAYSGEASDLPADVLQRFLDGVESGDMPLPVSTVFDIDHIADAHTLLESGQANGKIVVMTTGGRTDAADAPADGPQTRRPTTADAPNHGR</sequence>